<feature type="domain" description="NTF2" evidence="3">
    <location>
        <begin position="69"/>
        <end position="184"/>
    </location>
</feature>
<dbReference type="GO" id="GO:0016579">
    <property type="term" value="P:protein deubiquitination"/>
    <property type="evidence" value="ECO:0007669"/>
    <property type="project" value="TreeGrafter"/>
</dbReference>
<dbReference type="GO" id="GO:1990904">
    <property type="term" value="C:ribonucleoprotein complex"/>
    <property type="evidence" value="ECO:0007669"/>
    <property type="project" value="TreeGrafter"/>
</dbReference>
<feature type="compositionally biased region" description="Basic and acidic residues" evidence="2">
    <location>
        <begin position="253"/>
        <end position="263"/>
    </location>
</feature>
<dbReference type="PANTHER" id="PTHR10693">
    <property type="entry name" value="RAS GTPASE-ACTIVATING PROTEIN-BINDING PROTEIN"/>
    <property type="match status" value="1"/>
</dbReference>
<feature type="compositionally biased region" description="Low complexity" evidence="2">
    <location>
        <begin position="33"/>
        <end position="57"/>
    </location>
</feature>
<evidence type="ECO:0000259" key="3">
    <source>
        <dbReference type="PROSITE" id="PS50177"/>
    </source>
</evidence>
<dbReference type="Pfam" id="PF02136">
    <property type="entry name" value="NTF2"/>
    <property type="match status" value="1"/>
</dbReference>
<dbReference type="RefSeq" id="XP_003175354.1">
    <property type="nucleotide sequence ID" value="XM_003175306.1"/>
</dbReference>
<evidence type="ECO:0000256" key="2">
    <source>
        <dbReference type="SAM" id="MobiDB-lite"/>
    </source>
</evidence>
<dbReference type="GO" id="GO:0003729">
    <property type="term" value="F:mRNA binding"/>
    <property type="evidence" value="ECO:0007669"/>
    <property type="project" value="TreeGrafter"/>
</dbReference>
<feature type="region of interest" description="Disordered" evidence="2">
    <location>
        <begin position="361"/>
        <end position="434"/>
    </location>
</feature>
<dbReference type="SUPFAM" id="SSF54427">
    <property type="entry name" value="NTF2-like"/>
    <property type="match status" value="1"/>
</dbReference>
<dbReference type="OrthoDB" id="339151at2759"/>
<dbReference type="STRING" id="535722.E4UPJ6"/>
<sequence>MATETVPAANGTYHNHHQANPYQVDPYAASHQAANASNAQYAAQQQANTSTQAPATAHDSKNDIPKDEVGWFFVEQYYTTLSRTPEKLHLFYSRKSQFVSGVEAEKVNVAIGQRAIKECIEGLDYNNCKVRVLNVDSQASFDNILVVVIGEMSNNQGAPRKFVQTFVLAEQQNGYYVLNDIIRYLNDEDEELATEEAPAAEEAPAEETQAAVPVEAAADAAPAPEAAIDRQADTEAAAQEVDEKLEEVVNGEAKPEAVEEQKPETAAAEEALKEEPAEEQPAPAAVLPVSSDAIQPEKPKDPEPSPADVTPKAPTPAPAPIPEKKPVAAVPTKPMSWASVAGNRAGATPTPAVPVIPAAAPAAVASAPAPAAAPAPAPTPAAPAAAPTKTQQSTPTTSETGVENQPPAQSEWQTAGAEHGRRQPRQHTPAQTEGVLGYVKNVNEKVDASLLRQTLSRFGKLKTAPFVEFSDAAAYKAAVAANPHTIGTEQITVEERRPRANAYGGNGGFAPRGGAGRGRGDRVGGQGRGGFQKDSRYNNPARNSRGGSASGSGNVTPKGRGQPQAI</sequence>
<evidence type="ECO:0000313" key="5">
    <source>
        <dbReference type="Proteomes" id="UP000002669"/>
    </source>
</evidence>
<feature type="region of interest" description="Disordered" evidence="2">
    <location>
        <begin position="1"/>
        <end position="20"/>
    </location>
</feature>
<dbReference type="InterPro" id="IPR032710">
    <property type="entry name" value="NTF2-like_dom_sf"/>
</dbReference>
<dbReference type="GeneID" id="10030662"/>
<proteinExistence type="predicted"/>
<dbReference type="VEuPathDB" id="FungiDB:MGYG_02883"/>
<evidence type="ECO:0000313" key="4">
    <source>
        <dbReference type="EMBL" id="EFQ99871.1"/>
    </source>
</evidence>
<dbReference type="EMBL" id="DS989823">
    <property type="protein sequence ID" value="EFQ99871.1"/>
    <property type="molecule type" value="Genomic_DNA"/>
</dbReference>
<dbReference type="InterPro" id="IPR002075">
    <property type="entry name" value="NTF2_dom"/>
</dbReference>
<keyword evidence="5" id="KW-1185">Reference proteome</keyword>
<dbReference type="InParanoid" id="E4UPJ6"/>
<feature type="compositionally biased region" description="Low complexity" evidence="2">
    <location>
        <begin position="361"/>
        <end position="370"/>
    </location>
</feature>
<feature type="compositionally biased region" description="Pro residues" evidence="2">
    <location>
        <begin position="371"/>
        <end position="381"/>
    </location>
</feature>
<organism evidence="5">
    <name type="scientific">Arthroderma gypseum (strain ATCC MYA-4604 / CBS 118893)</name>
    <name type="common">Microsporum gypseum</name>
    <dbReference type="NCBI Taxonomy" id="535722"/>
    <lineage>
        <taxon>Eukaryota</taxon>
        <taxon>Fungi</taxon>
        <taxon>Dikarya</taxon>
        <taxon>Ascomycota</taxon>
        <taxon>Pezizomycotina</taxon>
        <taxon>Eurotiomycetes</taxon>
        <taxon>Eurotiomycetidae</taxon>
        <taxon>Onygenales</taxon>
        <taxon>Arthrodermataceae</taxon>
        <taxon>Nannizzia</taxon>
    </lineage>
</organism>
<protein>
    <submittedName>
        <fullName evidence="4">NTF2 and RRM domain-containing protein</fullName>
    </submittedName>
</protein>
<dbReference type="FunFam" id="3.10.450.50:FF:000003">
    <property type="entry name" value="Nuclear transport factor 2 family protein"/>
    <property type="match status" value="1"/>
</dbReference>
<dbReference type="OMA" id="RPRGNAY"/>
<feature type="region of interest" description="Disordered" evidence="2">
    <location>
        <begin position="33"/>
        <end position="62"/>
    </location>
</feature>
<dbReference type="InterPro" id="IPR035979">
    <property type="entry name" value="RBD_domain_sf"/>
</dbReference>
<reference evidence="5" key="1">
    <citation type="journal article" date="2012" name="MBio">
        <title>Comparative genome analysis of Trichophyton rubrum and related dermatophytes reveals candidate genes involved in infection.</title>
        <authorList>
            <person name="Martinez D.A."/>
            <person name="Oliver B.G."/>
            <person name="Graeser Y."/>
            <person name="Goldberg J.M."/>
            <person name="Li W."/>
            <person name="Martinez-Rossi N.M."/>
            <person name="Monod M."/>
            <person name="Shelest E."/>
            <person name="Barton R.C."/>
            <person name="Birch E."/>
            <person name="Brakhage A.A."/>
            <person name="Chen Z."/>
            <person name="Gurr S.J."/>
            <person name="Heiman D."/>
            <person name="Heitman J."/>
            <person name="Kosti I."/>
            <person name="Rossi A."/>
            <person name="Saif S."/>
            <person name="Samalova M."/>
            <person name="Saunders C.W."/>
            <person name="Shea T."/>
            <person name="Summerbell R.C."/>
            <person name="Xu J."/>
            <person name="Young S."/>
            <person name="Zeng Q."/>
            <person name="Birren B.W."/>
            <person name="Cuomo C.A."/>
            <person name="White T.C."/>
        </authorList>
    </citation>
    <scope>NUCLEOTIDE SEQUENCE [LARGE SCALE GENOMIC DNA]</scope>
    <source>
        <strain evidence="5">ATCC MYA-4604 / CBS 118893</strain>
    </source>
</reference>
<dbReference type="Gene3D" id="3.30.70.330">
    <property type="match status" value="1"/>
</dbReference>
<dbReference type="InterPro" id="IPR039539">
    <property type="entry name" value="Ras_GTPase_bind_prot"/>
</dbReference>
<dbReference type="SUPFAM" id="SSF54928">
    <property type="entry name" value="RNA-binding domain, RBD"/>
    <property type="match status" value="1"/>
</dbReference>
<feature type="compositionally biased region" description="Low complexity" evidence="2">
    <location>
        <begin position="216"/>
        <end position="226"/>
    </location>
</feature>
<dbReference type="eggNOG" id="KOG0116">
    <property type="taxonomic scope" value="Eukaryota"/>
</dbReference>
<feature type="region of interest" description="Disordered" evidence="2">
    <location>
        <begin position="500"/>
        <end position="566"/>
    </location>
</feature>
<gene>
    <name evidence="4" type="ORF">MGYG_02883</name>
</gene>
<dbReference type="InterPro" id="IPR012677">
    <property type="entry name" value="Nucleotide-bd_a/b_plait_sf"/>
</dbReference>
<dbReference type="Proteomes" id="UP000002669">
    <property type="component" value="Unassembled WGS sequence"/>
</dbReference>
<feature type="region of interest" description="Disordered" evidence="2">
    <location>
        <begin position="216"/>
        <end position="330"/>
    </location>
</feature>
<dbReference type="InterPro" id="IPR018222">
    <property type="entry name" value="Nuclear_transport_factor_2_euk"/>
</dbReference>
<feature type="compositionally biased region" description="Gly residues" evidence="2">
    <location>
        <begin position="504"/>
        <end position="530"/>
    </location>
</feature>
<dbReference type="PANTHER" id="PTHR10693:SF20">
    <property type="entry name" value="AT27578P"/>
    <property type="match status" value="1"/>
</dbReference>
<dbReference type="GO" id="GO:0005829">
    <property type="term" value="C:cytosol"/>
    <property type="evidence" value="ECO:0007669"/>
    <property type="project" value="TreeGrafter"/>
</dbReference>
<dbReference type="Gene3D" id="3.10.450.50">
    <property type="match status" value="1"/>
</dbReference>
<name>E4UPJ6_ARTGP</name>
<dbReference type="GO" id="GO:1990861">
    <property type="term" value="C:Ubp3-Bre5 deubiquitination complex"/>
    <property type="evidence" value="ECO:0007669"/>
    <property type="project" value="TreeGrafter"/>
</dbReference>
<feature type="compositionally biased region" description="Polar residues" evidence="2">
    <location>
        <begin position="388"/>
        <end position="413"/>
    </location>
</feature>
<evidence type="ECO:0000256" key="1">
    <source>
        <dbReference type="ARBA" id="ARBA00022884"/>
    </source>
</evidence>
<accession>E4UPJ6</accession>
<keyword evidence="1" id="KW-0694">RNA-binding</keyword>
<dbReference type="PROSITE" id="PS50177">
    <property type="entry name" value="NTF2_DOMAIN"/>
    <property type="match status" value="1"/>
</dbReference>
<dbReference type="CDD" id="cd00780">
    <property type="entry name" value="NTF2"/>
    <property type="match status" value="1"/>
</dbReference>
<dbReference type="AlphaFoldDB" id="E4UPJ6"/>
<feature type="compositionally biased region" description="Low complexity" evidence="2">
    <location>
        <begin position="541"/>
        <end position="554"/>
    </location>
</feature>
<dbReference type="HOGENOM" id="CLU_022209_2_0_1"/>
<dbReference type="GO" id="GO:0034517">
    <property type="term" value="P:ribophagy"/>
    <property type="evidence" value="ECO:0007669"/>
    <property type="project" value="TreeGrafter"/>
</dbReference>